<dbReference type="EC" id="1.97.1.4" evidence="10"/>
<dbReference type="GO" id="GO:0046872">
    <property type="term" value="F:metal ion binding"/>
    <property type="evidence" value="ECO:0007669"/>
    <property type="project" value="UniProtKB-UniRule"/>
</dbReference>
<dbReference type="InterPro" id="IPR013785">
    <property type="entry name" value="Aldolase_TIM"/>
</dbReference>
<dbReference type="Gene3D" id="3.20.20.70">
    <property type="entry name" value="Aldolase class I"/>
    <property type="match status" value="1"/>
</dbReference>
<dbReference type="InterPro" id="IPR012838">
    <property type="entry name" value="PFL1_activating"/>
</dbReference>
<dbReference type="GO" id="GO:0016829">
    <property type="term" value="F:lyase activity"/>
    <property type="evidence" value="ECO:0007669"/>
    <property type="project" value="UniProtKB-KW"/>
</dbReference>
<dbReference type="SUPFAM" id="SSF102114">
    <property type="entry name" value="Radical SAM enzymes"/>
    <property type="match status" value="1"/>
</dbReference>
<dbReference type="GO" id="GO:0043365">
    <property type="term" value="F:[formate-C-acetyltransferase]-activating enzyme activity"/>
    <property type="evidence" value="ECO:0007669"/>
    <property type="project" value="UniProtKB-UniRule"/>
</dbReference>
<keyword evidence="8 10" id="KW-0408">Iron</keyword>
<keyword evidence="12" id="KW-0670">Pyruvate</keyword>
<dbReference type="STRING" id="1121476.SAMN02745751_03035"/>
<evidence type="ECO:0000256" key="2">
    <source>
        <dbReference type="ARBA" id="ARBA00009777"/>
    </source>
</evidence>
<dbReference type="Pfam" id="PF04055">
    <property type="entry name" value="Radical_SAM"/>
    <property type="match status" value="1"/>
</dbReference>
<dbReference type="OrthoDB" id="9782387at2"/>
<dbReference type="SFLD" id="SFLDS00029">
    <property type="entry name" value="Radical_SAM"/>
    <property type="match status" value="1"/>
</dbReference>
<protein>
    <recommendedName>
        <fullName evidence="3 10">Pyruvate formate-lyase-activating enzyme</fullName>
        <ecNumber evidence="10">1.97.1.4</ecNumber>
    </recommendedName>
</protein>
<keyword evidence="5 10" id="KW-0949">S-adenosyl-L-methionine</keyword>
<evidence type="ECO:0000313" key="12">
    <source>
        <dbReference type="EMBL" id="SHJ64734.1"/>
    </source>
</evidence>
<dbReference type="PROSITE" id="PS51918">
    <property type="entry name" value="RADICAL_SAM"/>
    <property type="match status" value="1"/>
</dbReference>
<keyword evidence="13" id="KW-1185">Reference proteome</keyword>
<evidence type="ECO:0000259" key="11">
    <source>
        <dbReference type="PROSITE" id="PS51918"/>
    </source>
</evidence>
<dbReference type="GO" id="GO:0005737">
    <property type="term" value="C:cytoplasm"/>
    <property type="evidence" value="ECO:0007669"/>
    <property type="project" value="UniProtKB-SubCell"/>
</dbReference>
<dbReference type="InterPro" id="IPR058240">
    <property type="entry name" value="rSAM_sf"/>
</dbReference>
<reference evidence="12 13" key="1">
    <citation type="submission" date="2016-11" db="EMBL/GenBank/DDBJ databases">
        <authorList>
            <person name="Jaros S."/>
            <person name="Januszkiewicz K."/>
            <person name="Wedrychowicz H."/>
        </authorList>
    </citation>
    <scope>NUCLEOTIDE SEQUENCE [LARGE SCALE GENOMIC DNA]</scope>
    <source>
        <strain evidence="12 13">DSM 17477</strain>
    </source>
</reference>
<keyword evidence="12" id="KW-0456">Lyase</keyword>
<gene>
    <name evidence="12" type="ORF">SAMN02745751_03035</name>
</gene>
<keyword evidence="4 10" id="KW-0004">4Fe-4S</keyword>
<sequence>MIKVHSIETMGALDGPGLRIIFFLQGCPLRCLYCHNPDTWKTSGGNEYSSSEIIEKALRYKPYFIKNNGGITFSGGEPLLQAEELIETMKLAKENGLHTALDTSGYYTCSDSVISELLEYTDLVILDIKHEERDMYKKITGLEIDKHRKFKDILKKAKSKIWLKHVVVPGLTDDVEHMESLEKEVRTFPLERVEKFELLPYHSLGEMKYEELGMEYPLKDTEEMDMDKLKELKKHIKLDCLI</sequence>
<keyword evidence="9 10" id="KW-0411">Iron-sulfur</keyword>
<dbReference type="InterPro" id="IPR034457">
    <property type="entry name" value="Organic_radical-activating"/>
</dbReference>
<dbReference type="SFLD" id="SFLDG01066">
    <property type="entry name" value="organic_radical-activating_enz"/>
    <property type="match status" value="1"/>
</dbReference>
<evidence type="ECO:0000256" key="10">
    <source>
        <dbReference type="RuleBase" id="RU362053"/>
    </source>
</evidence>
<comment type="cofactor">
    <cofactor evidence="10">
        <name>[4Fe-4S] cluster</name>
        <dbReference type="ChEBI" id="CHEBI:49883"/>
    </cofactor>
    <text evidence="10">Binds 1 [4Fe-4S] cluster. The cluster is coordinated with 3 cysteines and an exchangeable S-adenosyl-L-methionine.</text>
</comment>
<comment type="function">
    <text evidence="1 10">Activation of pyruvate formate-lyase under anaerobic conditions by generation of an organic free radical, using S-adenosylmethionine and reduced flavodoxin as cosubstrates to produce 5'-deoxy-adenosine.</text>
</comment>
<dbReference type="PROSITE" id="PS01087">
    <property type="entry name" value="RADICAL_ACTIVATING"/>
    <property type="match status" value="1"/>
</dbReference>
<comment type="catalytic activity">
    <reaction evidence="10">
        <text>glycyl-[formate C-acetyltransferase] + reduced [flavodoxin] + S-adenosyl-L-methionine = glycin-2-yl radical-[formate C-acetyltransferase] + semiquinone [flavodoxin] + 5'-deoxyadenosine + L-methionine + H(+)</text>
        <dbReference type="Rhea" id="RHEA:19225"/>
        <dbReference type="Rhea" id="RHEA-COMP:10622"/>
        <dbReference type="Rhea" id="RHEA-COMP:12190"/>
        <dbReference type="Rhea" id="RHEA-COMP:12191"/>
        <dbReference type="Rhea" id="RHEA-COMP:14480"/>
        <dbReference type="ChEBI" id="CHEBI:15378"/>
        <dbReference type="ChEBI" id="CHEBI:17319"/>
        <dbReference type="ChEBI" id="CHEBI:29947"/>
        <dbReference type="ChEBI" id="CHEBI:32722"/>
        <dbReference type="ChEBI" id="CHEBI:57618"/>
        <dbReference type="ChEBI" id="CHEBI:57844"/>
        <dbReference type="ChEBI" id="CHEBI:59789"/>
        <dbReference type="ChEBI" id="CHEBI:140311"/>
        <dbReference type="EC" id="1.97.1.4"/>
    </reaction>
</comment>
<evidence type="ECO:0000256" key="9">
    <source>
        <dbReference type="ARBA" id="ARBA00023014"/>
    </source>
</evidence>
<dbReference type="RefSeq" id="WP_073050415.1">
    <property type="nucleotide sequence ID" value="NZ_FQZL01000029.1"/>
</dbReference>
<evidence type="ECO:0000256" key="8">
    <source>
        <dbReference type="ARBA" id="ARBA00023004"/>
    </source>
</evidence>
<dbReference type="EMBL" id="FQZL01000029">
    <property type="protein sequence ID" value="SHJ64734.1"/>
    <property type="molecule type" value="Genomic_DNA"/>
</dbReference>
<dbReference type="PANTHER" id="PTHR30352:SF5">
    <property type="entry name" value="PYRUVATE FORMATE-LYASE 1-ACTIVATING ENZYME"/>
    <property type="match status" value="1"/>
</dbReference>
<organism evidence="12 13">
    <name type="scientific">Dethiosulfatibacter aminovorans DSM 17477</name>
    <dbReference type="NCBI Taxonomy" id="1121476"/>
    <lineage>
        <taxon>Bacteria</taxon>
        <taxon>Bacillati</taxon>
        <taxon>Bacillota</taxon>
        <taxon>Tissierellia</taxon>
        <taxon>Dethiosulfatibacter</taxon>
    </lineage>
</organism>
<comment type="subcellular location">
    <subcellularLocation>
        <location evidence="10">Cytoplasm</location>
    </subcellularLocation>
</comment>
<evidence type="ECO:0000256" key="1">
    <source>
        <dbReference type="ARBA" id="ARBA00003141"/>
    </source>
</evidence>
<evidence type="ECO:0000256" key="4">
    <source>
        <dbReference type="ARBA" id="ARBA00022485"/>
    </source>
</evidence>
<evidence type="ECO:0000256" key="6">
    <source>
        <dbReference type="ARBA" id="ARBA00022723"/>
    </source>
</evidence>
<keyword evidence="10" id="KW-0963">Cytoplasm</keyword>
<keyword evidence="6 10" id="KW-0479">Metal-binding</keyword>
<feature type="domain" description="Radical SAM core" evidence="11">
    <location>
        <begin position="13"/>
        <end position="239"/>
    </location>
</feature>
<evidence type="ECO:0000256" key="7">
    <source>
        <dbReference type="ARBA" id="ARBA00023002"/>
    </source>
</evidence>
<dbReference type="InterPro" id="IPR001989">
    <property type="entry name" value="Radical_activat_CS"/>
</dbReference>
<evidence type="ECO:0000256" key="3">
    <source>
        <dbReference type="ARBA" id="ARBA00021356"/>
    </source>
</evidence>
<dbReference type="PANTHER" id="PTHR30352">
    <property type="entry name" value="PYRUVATE FORMATE-LYASE-ACTIVATING ENZYME"/>
    <property type="match status" value="1"/>
</dbReference>
<comment type="similarity">
    <text evidence="2 10">Belongs to the organic radical-activating enzymes family.</text>
</comment>
<dbReference type="NCBIfam" id="TIGR02493">
    <property type="entry name" value="PFLA"/>
    <property type="match status" value="1"/>
</dbReference>
<dbReference type="GO" id="GO:0051539">
    <property type="term" value="F:4 iron, 4 sulfur cluster binding"/>
    <property type="evidence" value="ECO:0007669"/>
    <property type="project" value="UniProtKB-UniRule"/>
</dbReference>
<name>A0A1M6L0T3_9FIRM</name>
<proteinExistence type="inferred from homology"/>
<dbReference type="Proteomes" id="UP000184052">
    <property type="component" value="Unassembled WGS sequence"/>
</dbReference>
<dbReference type="InterPro" id="IPR007197">
    <property type="entry name" value="rSAM"/>
</dbReference>
<evidence type="ECO:0000313" key="13">
    <source>
        <dbReference type="Proteomes" id="UP000184052"/>
    </source>
</evidence>
<dbReference type="CDD" id="cd01335">
    <property type="entry name" value="Radical_SAM"/>
    <property type="match status" value="1"/>
</dbReference>
<keyword evidence="7 10" id="KW-0560">Oxidoreductase</keyword>
<accession>A0A1M6L0T3</accession>
<evidence type="ECO:0000256" key="5">
    <source>
        <dbReference type="ARBA" id="ARBA00022691"/>
    </source>
</evidence>
<dbReference type="AlphaFoldDB" id="A0A1M6L0T3"/>